<sequence>MLGYCQHESERILIYEYMVNGSLDEYIFKKNGLKSLLLTLEKRFHVALHVANALAYLHEGCSMFIIHRDIKPQNILLNEELEAKVCDFDLAKVLDHNKQSRNELTRIRGTLGYMAPECRGDEIEITEKVDVYSFGIVLLEMISGTKNTDFSITNFKEKAHSRVTNNGIMELVDETLSRDANPEQVRKMVFTALCCVQVNSSERPTMSDAIKYLNGESKDIPQPPIGNFI</sequence>
<keyword evidence="2" id="KW-1185">Reference proteome</keyword>
<evidence type="ECO:0000313" key="2">
    <source>
        <dbReference type="Proteomes" id="UP001162992"/>
    </source>
</evidence>
<accession>A0ACC2C1S4</accession>
<organism evidence="1 2">
    <name type="scientific">Diphasiastrum complanatum</name>
    <name type="common">Issler's clubmoss</name>
    <name type="synonym">Lycopodium complanatum</name>
    <dbReference type="NCBI Taxonomy" id="34168"/>
    <lineage>
        <taxon>Eukaryota</taxon>
        <taxon>Viridiplantae</taxon>
        <taxon>Streptophyta</taxon>
        <taxon>Embryophyta</taxon>
        <taxon>Tracheophyta</taxon>
        <taxon>Lycopodiopsida</taxon>
        <taxon>Lycopodiales</taxon>
        <taxon>Lycopodiaceae</taxon>
        <taxon>Lycopodioideae</taxon>
        <taxon>Diphasiastrum</taxon>
    </lineage>
</organism>
<proteinExistence type="predicted"/>
<comment type="caution">
    <text evidence="1">The sequence shown here is derived from an EMBL/GenBank/DDBJ whole genome shotgun (WGS) entry which is preliminary data.</text>
</comment>
<evidence type="ECO:0000313" key="1">
    <source>
        <dbReference type="EMBL" id="KAJ7536008.1"/>
    </source>
</evidence>
<reference evidence="2" key="1">
    <citation type="journal article" date="2024" name="Proc. Natl. Acad. Sci. U.S.A.">
        <title>Extraordinary preservation of gene collinearity over three hundred million years revealed in homosporous lycophytes.</title>
        <authorList>
            <person name="Li C."/>
            <person name="Wickell D."/>
            <person name="Kuo L.Y."/>
            <person name="Chen X."/>
            <person name="Nie B."/>
            <person name="Liao X."/>
            <person name="Peng D."/>
            <person name="Ji J."/>
            <person name="Jenkins J."/>
            <person name="Williams M."/>
            <person name="Shu S."/>
            <person name="Plott C."/>
            <person name="Barry K."/>
            <person name="Rajasekar S."/>
            <person name="Grimwood J."/>
            <person name="Han X."/>
            <person name="Sun S."/>
            <person name="Hou Z."/>
            <person name="He W."/>
            <person name="Dai G."/>
            <person name="Sun C."/>
            <person name="Schmutz J."/>
            <person name="Leebens-Mack J.H."/>
            <person name="Li F.W."/>
            <person name="Wang L."/>
        </authorList>
    </citation>
    <scope>NUCLEOTIDE SEQUENCE [LARGE SCALE GENOMIC DNA]</scope>
    <source>
        <strain evidence="2">cv. PW_Plant_1</strain>
    </source>
</reference>
<dbReference type="EMBL" id="CM055103">
    <property type="protein sequence ID" value="KAJ7536008.1"/>
    <property type="molecule type" value="Genomic_DNA"/>
</dbReference>
<gene>
    <name evidence="1" type="ORF">O6H91_12G053700</name>
</gene>
<protein>
    <submittedName>
        <fullName evidence="1">Uncharacterized protein</fullName>
    </submittedName>
</protein>
<dbReference type="Proteomes" id="UP001162992">
    <property type="component" value="Chromosome 12"/>
</dbReference>
<name>A0ACC2C1S4_DIPCM</name>